<evidence type="ECO:0000313" key="6">
    <source>
        <dbReference type="EMBL" id="KZX12920.1"/>
    </source>
</evidence>
<dbReference type="GO" id="GO:0000028">
    <property type="term" value="P:ribosomal small subunit assembly"/>
    <property type="evidence" value="ECO:0007669"/>
    <property type="project" value="TreeGrafter"/>
</dbReference>
<dbReference type="HAMAP" id="MF_01474">
    <property type="entry name" value="Ribosomal_eS19"/>
    <property type="match status" value="1"/>
</dbReference>
<evidence type="ECO:0000256" key="2">
    <source>
        <dbReference type="ARBA" id="ARBA00022980"/>
    </source>
</evidence>
<dbReference type="AlphaFoldDB" id="A0A162FNZ8"/>
<dbReference type="Pfam" id="PF01090">
    <property type="entry name" value="Ribosomal_S19e"/>
    <property type="match status" value="1"/>
</dbReference>
<comment type="subunit">
    <text evidence="5">Part of the 30S ribosomal subunit.</text>
</comment>
<reference evidence="6 7" key="1">
    <citation type="submission" date="2016-04" db="EMBL/GenBank/DDBJ databases">
        <title>Genome sequence of Methanobrevibacter curvatus DSM 11111.</title>
        <authorList>
            <person name="Poehlein A."/>
            <person name="Seedorf H."/>
            <person name="Daniel R."/>
        </authorList>
    </citation>
    <scope>NUCLEOTIDE SEQUENCE [LARGE SCALE GENOMIC DNA]</scope>
    <source>
        <strain evidence="6 7">DSM 11111</strain>
    </source>
</reference>
<dbReference type="InterPro" id="IPR001266">
    <property type="entry name" value="Ribosomal_eS19"/>
</dbReference>
<dbReference type="SMART" id="SM01413">
    <property type="entry name" value="Ribosomal_S19e"/>
    <property type="match status" value="1"/>
</dbReference>
<dbReference type="InterPro" id="IPR036388">
    <property type="entry name" value="WH-like_DNA-bd_sf"/>
</dbReference>
<comment type="function">
    <text evidence="5">May be involved in maturation of the 30S ribosomal subunit.</text>
</comment>
<dbReference type="OrthoDB" id="371836at2157"/>
<dbReference type="SUPFAM" id="SSF46785">
    <property type="entry name" value="Winged helix' DNA-binding domain"/>
    <property type="match status" value="1"/>
</dbReference>
<dbReference type="Proteomes" id="UP000077245">
    <property type="component" value="Unassembled WGS sequence"/>
</dbReference>
<dbReference type="GO" id="GO:0003735">
    <property type="term" value="F:structural constituent of ribosome"/>
    <property type="evidence" value="ECO:0007669"/>
    <property type="project" value="InterPro"/>
</dbReference>
<dbReference type="GO" id="GO:0003723">
    <property type="term" value="F:RNA binding"/>
    <property type="evidence" value="ECO:0007669"/>
    <property type="project" value="TreeGrafter"/>
</dbReference>
<dbReference type="GO" id="GO:0022627">
    <property type="term" value="C:cytosolic small ribosomal subunit"/>
    <property type="evidence" value="ECO:0007669"/>
    <property type="project" value="TreeGrafter"/>
</dbReference>
<dbReference type="PATRIC" id="fig|49547.3.peg.875"/>
<dbReference type="EMBL" id="LWMV01000158">
    <property type="protein sequence ID" value="KZX12920.1"/>
    <property type="molecule type" value="Genomic_DNA"/>
</dbReference>
<dbReference type="InterPro" id="IPR027548">
    <property type="entry name" value="Ribosomal_eS19_archaeal"/>
</dbReference>
<dbReference type="FunFam" id="1.10.10.10:FF:000449">
    <property type="entry name" value="30S ribosomal protein S19e"/>
    <property type="match status" value="1"/>
</dbReference>
<dbReference type="Gene3D" id="1.10.10.10">
    <property type="entry name" value="Winged helix-like DNA-binding domain superfamily/Winged helix DNA-binding domain"/>
    <property type="match status" value="1"/>
</dbReference>
<sequence length="146" mass="16419">MVTVYDVPADVLINIIANELNENNENISAPSWVNYVKTGVHKERKPDDINWWYTRCASILRRIYIDGPVGISRLRTFYGGKKDRGMTPEVFREGSGAIIRTALHQLESAGYVEKIVGGRVITSSGKSFLDKISSEVIKDIPELSKY</sequence>
<dbReference type="PANTHER" id="PTHR11710:SF0">
    <property type="entry name" value="40S RIBOSOMAL PROTEIN S19"/>
    <property type="match status" value="1"/>
</dbReference>
<accession>A0A162FNZ8</accession>
<dbReference type="PANTHER" id="PTHR11710">
    <property type="entry name" value="40S RIBOSOMAL PROTEIN S19"/>
    <property type="match status" value="1"/>
</dbReference>
<evidence type="ECO:0000256" key="3">
    <source>
        <dbReference type="ARBA" id="ARBA00023274"/>
    </source>
</evidence>
<dbReference type="GO" id="GO:0006412">
    <property type="term" value="P:translation"/>
    <property type="evidence" value="ECO:0007669"/>
    <property type="project" value="UniProtKB-UniRule"/>
</dbReference>
<organism evidence="6 7">
    <name type="scientific">Methanobrevibacter curvatus</name>
    <dbReference type="NCBI Taxonomy" id="49547"/>
    <lineage>
        <taxon>Archaea</taxon>
        <taxon>Methanobacteriati</taxon>
        <taxon>Methanobacteriota</taxon>
        <taxon>Methanomada group</taxon>
        <taxon>Methanobacteria</taxon>
        <taxon>Methanobacteriales</taxon>
        <taxon>Methanobacteriaceae</taxon>
        <taxon>Methanobrevibacter</taxon>
    </lineage>
</organism>
<gene>
    <name evidence="5" type="primary">rps19e</name>
    <name evidence="6" type="ORF">MBCUR_08090</name>
</gene>
<evidence type="ECO:0000313" key="7">
    <source>
        <dbReference type="Proteomes" id="UP000077245"/>
    </source>
</evidence>
<dbReference type="RefSeq" id="WP_067090540.1">
    <property type="nucleotide sequence ID" value="NZ_LWMV01000158.1"/>
</dbReference>
<dbReference type="STRING" id="49547.MBCUR_08090"/>
<dbReference type="InterPro" id="IPR036390">
    <property type="entry name" value="WH_DNA-bd_sf"/>
</dbReference>
<evidence type="ECO:0000256" key="1">
    <source>
        <dbReference type="ARBA" id="ARBA00010014"/>
    </source>
</evidence>
<keyword evidence="7" id="KW-1185">Reference proteome</keyword>
<comment type="caution">
    <text evidence="6">The sequence shown here is derived from an EMBL/GenBank/DDBJ whole genome shotgun (WGS) entry which is preliminary data.</text>
</comment>
<evidence type="ECO:0000256" key="5">
    <source>
        <dbReference type="HAMAP-Rule" id="MF_01474"/>
    </source>
</evidence>
<dbReference type="NCBIfam" id="NF006811">
    <property type="entry name" value="PRK09333.1"/>
    <property type="match status" value="1"/>
</dbReference>
<keyword evidence="3 5" id="KW-0687">Ribonucleoprotein</keyword>
<dbReference type="PROSITE" id="PS00628">
    <property type="entry name" value="RIBOSOMAL_S19E"/>
    <property type="match status" value="1"/>
</dbReference>
<evidence type="ECO:0000256" key="4">
    <source>
        <dbReference type="ARBA" id="ARBA00035143"/>
    </source>
</evidence>
<keyword evidence="2 5" id="KW-0689">Ribosomal protein</keyword>
<protein>
    <recommendedName>
        <fullName evidence="4 5">Small ribosomal subunit protein eS19</fullName>
    </recommendedName>
</protein>
<dbReference type="InterPro" id="IPR018277">
    <property type="entry name" value="Ribosomal_eS19_CS"/>
</dbReference>
<proteinExistence type="inferred from homology"/>
<comment type="similarity">
    <text evidence="1 5">Belongs to the eukaryotic ribosomal protein eS19 family.</text>
</comment>
<name>A0A162FNZ8_9EURY</name>